<evidence type="ECO:0000313" key="2">
    <source>
        <dbReference type="Proteomes" id="UP000887572"/>
    </source>
</evidence>
<dbReference type="Proteomes" id="UP000887572">
    <property type="component" value="Unplaced"/>
</dbReference>
<evidence type="ECO:0000313" key="3">
    <source>
        <dbReference type="WBParaSite" id="Gr19_v10_g6959.t1"/>
    </source>
</evidence>
<reference evidence="3" key="1">
    <citation type="submission" date="2022-11" db="UniProtKB">
        <authorList>
            <consortium name="WormBaseParasite"/>
        </authorList>
    </citation>
    <scope>IDENTIFICATION</scope>
</reference>
<dbReference type="WBParaSite" id="Gr19_v10_g6959.t1">
    <property type="protein sequence ID" value="Gr19_v10_g6959.t1"/>
    <property type="gene ID" value="Gr19_v10_g6959"/>
</dbReference>
<accession>A0A914I3F9</accession>
<feature type="region of interest" description="Disordered" evidence="1">
    <location>
        <begin position="127"/>
        <end position="149"/>
    </location>
</feature>
<proteinExistence type="predicted"/>
<organism evidence="2 3">
    <name type="scientific">Globodera rostochiensis</name>
    <name type="common">Golden nematode worm</name>
    <name type="synonym">Heterodera rostochiensis</name>
    <dbReference type="NCBI Taxonomy" id="31243"/>
    <lineage>
        <taxon>Eukaryota</taxon>
        <taxon>Metazoa</taxon>
        <taxon>Ecdysozoa</taxon>
        <taxon>Nematoda</taxon>
        <taxon>Chromadorea</taxon>
        <taxon>Rhabditida</taxon>
        <taxon>Tylenchina</taxon>
        <taxon>Tylenchomorpha</taxon>
        <taxon>Tylenchoidea</taxon>
        <taxon>Heteroderidae</taxon>
        <taxon>Heteroderinae</taxon>
        <taxon>Globodera</taxon>
    </lineage>
</organism>
<evidence type="ECO:0000256" key="1">
    <source>
        <dbReference type="SAM" id="MobiDB-lite"/>
    </source>
</evidence>
<name>A0A914I3F9_GLORO</name>
<protein>
    <submittedName>
        <fullName evidence="3">Uncharacterized protein</fullName>
    </submittedName>
</protein>
<feature type="compositionally biased region" description="Polar residues" evidence="1">
    <location>
        <begin position="137"/>
        <end position="149"/>
    </location>
</feature>
<keyword evidence="2" id="KW-1185">Reference proteome</keyword>
<dbReference type="AlphaFoldDB" id="A0A914I3F9"/>
<sequence>MGARSRSVGKRWLRERIDWPVGDNCCCHHLSKQRRRRPTLKGRPANPTRHIDVLVTRLPSKCYNRQGRASNTVQKAGTHRPGRVNGLCTTFVGQIETGHLLPMMVTRRLRGPKLKLIGRFMRQSRTQMARLKWPPDSNGQTQTSRSPKA</sequence>